<evidence type="ECO:0000256" key="5">
    <source>
        <dbReference type="SAM" id="MobiDB-lite"/>
    </source>
</evidence>
<dbReference type="InterPro" id="IPR013083">
    <property type="entry name" value="Znf_RING/FYVE/PHD"/>
</dbReference>
<comment type="function">
    <text evidence="4">Involved in signal transduction through the Wnt pathway.</text>
</comment>
<reference evidence="6" key="1">
    <citation type="journal article" date="2023" name="Insect Mol. Biol.">
        <title>Genome sequencing provides insights into the evolution of gene families encoding plant cell wall-degrading enzymes in longhorned beetles.</title>
        <authorList>
            <person name="Shin N.R."/>
            <person name="Okamura Y."/>
            <person name="Kirsch R."/>
            <person name="Pauchet Y."/>
        </authorList>
    </citation>
    <scope>NUCLEOTIDE SEQUENCE</scope>
    <source>
        <strain evidence="6">MMC_N1</strain>
    </source>
</reference>
<dbReference type="EMBL" id="JAPWTJ010000153">
    <property type="protein sequence ID" value="KAJ8981952.1"/>
    <property type="molecule type" value="Genomic_DNA"/>
</dbReference>
<keyword evidence="7" id="KW-1185">Reference proteome</keyword>
<accession>A0ABQ9JX11</accession>
<organism evidence="6 7">
    <name type="scientific">Molorchus minor</name>
    <dbReference type="NCBI Taxonomy" id="1323400"/>
    <lineage>
        <taxon>Eukaryota</taxon>
        <taxon>Metazoa</taxon>
        <taxon>Ecdysozoa</taxon>
        <taxon>Arthropoda</taxon>
        <taxon>Hexapoda</taxon>
        <taxon>Insecta</taxon>
        <taxon>Pterygota</taxon>
        <taxon>Neoptera</taxon>
        <taxon>Endopterygota</taxon>
        <taxon>Coleoptera</taxon>
        <taxon>Polyphaga</taxon>
        <taxon>Cucujiformia</taxon>
        <taxon>Chrysomeloidea</taxon>
        <taxon>Cerambycidae</taxon>
        <taxon>Lamiinae</taxon>
        <taxon>Monochamini</taxon>
        <taxon>Molorchus</taxon>
    </lineage>
</organism>
<evidence type="ECO:0000313" key="6">
    <source>
        <dbReference type="EMBL" id="KAJ8981952.1"/>
    </source>
</evidence>
<evidence type="ECO:0000313" key="7">
    <source>
        <dbReference type="Proteomes" id="UP001162164"/>
    </source>
</evidence>
<dbReference type="Proteomes" id="UP001162164">
    <property type="component" value="Unassembled WGS sequence"/>
</dbReference>
<gene>
    <name evidence="6" type="ORF">NQ317_002124</name>
</gene>
<dbReference type="InterPro" id="IPR052475">
    <property type="entry name" value="Wnt_Signal_Transd_Protein"/>
</dbReference>
<dbReference type="PANTHER" id="PTHR23194:SF16">
    <property type="entry name" value="PROTEIN PYGOPUS"/>
    <property type="match status" value="1"/>
</dbReference>
<proteinExistence type="predicted"/>
<dbReference type="InterPro" id="IPR011011">
    <property type="entry name" value="Znf_FYVE_PHD"/>
</dbReference>
<dbReference type="Gene3D" id="3.30.40.10">
    <property type="entry name" value="Zinc/RING finger domain, C3HC4 (zinc finger)"/>
    <property type="match status" value="1"/>
</dbReference>
<keyword evidence="2" id="KW-0879">Wnt signaling pathway</keyword>
<comment type="caution">
    <text evidence="6">The sequence shown here is derived from an EMBL/GenBank/DDBJ whole genome shotgun (WGS) entry which is preliminary data.</text>
</comment>
<evidence type="ECO:0000256" key="3">
    <source>
        <dbReference type="ARBA" id="ARBA00023242"/>
    </source>
</evidence>
<keyword evidence="3" id="KW-0539">Nucleus</keyword>
<evidence type="ECO:0000256" key="2">
    <source>
        <dbReference type="ARBA" id="ARBA00022687"/>
    </source>
</evidence>
<dbReference type="SUPFAM" id="SSF57903">
    <property type="entry name" value="FYVE/PHD zinc finger"/>
    <property type="match status" value="1"/>
</dbReference>
<comment type="subcellular location">
    <subcellularLocation>
        <location evidence="1">Nucleus</location>
    </subcellularLocation>
</comment>
<evidence type="ECO:0000256" key="1">
    <source>
        <dbReference type="ARBA" id="ARBA00004123"/>
    </source>
</evidence>
<protein>
    <submittedName>
        <fullName evidence="6">Uncharacterized protein</fullName>
    </submittedName>
</protein>
<sequence>MNNPMNGPQMSGPHGPHGPSRGLMDLAGRGYVDVDSERSNWPSMNNNFIMSPMNNMYSRNRCPCPPARSTRGPADGVQFSEPERAPIYPCGVCHKEVHDNDQAILCESGCNFWFHRLHRPDGGRLPAADGRGVRRVGLRQVLALQEHTARQVQTLVSPILREPYEK</sequence>
<feature type="region of interest" description="Disordered" evidence="5">
    <location>
        <begin position="1"/>
        <end position="24"/>
    </location>
</feature>
<name>A0ABQ9JX11_9CUCU</name>
<feature type="compositionally biased region" description="Low complexity" evidence="5">
    <location>
        <begin position="11"/>
        <end position="20"/>
    </location>
</feature>
<dbReference type="PANTHER" id="PTHR23194">
    <property type="entry name" value="PYGOPUS"/>
    <property type="match status" value="1"/>
</dbReference>
<evidence type="ECO:0000256" key="4">
    <source>
        <dbReference type="ARBA" id="ARBA00037400"/>
    </source>
</evidence>